<keyword evidence="1" id="KW-0812">Transmembrane</keyword>
<feature type="transmembrane region" description="Helical" evidence="1">
    <location>
        <begin position="35"/>
        <end position="52"/>
    </location>
</feature>
<reference evidence="2 3" key="1">
    <citation type="submission" date="2020-08" db="EMBL/GenBank/DDBJ databases">
        <title>Genomic Encyclopedia of Type Strains, Phase III (KMG-III): the genomes of soil and plant-associated and newly described type strains.</title>
        <authorList>
            <person name="Whitman W."/>
        </authorList>
    </citation>
    <scope>NUCLEOTIDE SEQUENCE [LARGE SCALE GENOMIC DNA]</scope>
    <source>
        <strain evidence="2 3">CECT 5862</strain>
    </source>
</reference>
<dbReference type="EMBL" id="JACHXK010000008">
    <property type="protein sequence ID" value="MBB3111582.1"/>
    <property type="molecule type" value="Genomic_DNA"/>
</dbReference>
<evidence type="ECO:0000256" key="1">
    <source>
        <dbReference type="SAM" id="Phobius"/>
    </source>
</evidence>
<dbReference type="AlphaFoldDB" id="A0A7W5FNW4"/>
<comment type="caution">
    <text evidence="2">The sequence shown here is derived from an EMBL/GenBank/DDBJ whole genome shotgun (WGS) entry which is preliminary data.</text>
</comment>
<keyword evidence="1" id="KW-0472">Membrane</keyword>
<organism evidence="2 3">
    <name type="scientific">Paenibacillus phyllosphaerae</name>
    <dbReference type="NCBI Taxonomy" id="274593"/>
    <lineage>
        <taxon>Bacteria</taxon>
        <taxon>Bacillati</taxon>
        <taxon>Bacillota</taxon>
        <taxon>Bacilli</taxon>
        <taxon>Bacillales</taxon>
        <taxon>Paenibacillaceae</taxon>
        <taxon>Paenibacillus</taxon>
    </lineage>
</organism>
<dbReference type="RefSeq" id="WP_183601461.1">
    <property type="nucleotide sequence ID" value="NZ_JACHXK010000008.1"/>
</dbReference>
<evidence type="ECO:0000313" key="2">
    <source>
        <dbReference type="EMBL" id="MBB3111582.1"/>
    </source>
</evidence>
<protein>
    <submittedName>
        <fullName evidence="2">Uncharacterized protein</fullName>
    </submittedName>
</protein>
<gene>
    <name evidence="2" type="ORF">FHS18_003650</name>
</gene>
<keyword evidence="1" id="KW-1133">Transmembrane helix</keyword>
<name>A0A7W5FNW4_9BACL</name>
<dbReference type="Proteomes" id="UP000570361">
    <property type="component" value="Unassembled WGS sequence"/>
</dbReference>
<sequence>MKPLFPWSTFIDIPLVYGTFLVGTIWILHFTYGRLLLYTLVNLAIDGIFAFGMSKFIERLQLIDIRMSTWQLYLLMVGSAGLLNLFQMWYANDEAELVIGSRRHASA</sequence>
<feature type="transmembrane region" description="Helical" evidence="1">
    <location>
        <begin position="72"/>
        <end position="91"/>
    </location>
</feature>
<keyword evidence="3" id="KW-1185">Reference proteome</keyword>
<accession>A0A7W5FNW4</accession>
<feature type="transmembrane region" description="Helical" evidence="1">
    <location>
        <begin position="7"/>
        <end position="29"/>
    </location>
</feature>
<evidence type="ECO:0000313" key="3">
    <source>
        <dbReference type="Proteomes" id="UP000570361"/>
    </source>
</evidence>
<proteinExistence type="predicted"/>